<protein>
    <submittedName>
        <fullName evidence="1">Unannotated protein</fullName>
    </submittedName>
</protein>
<dbReference type="AlphaFoldDB" id="A0A6J6QPW4"/>
<reference evidence="1" key="1">
    <citation type="submission" date="2020-05" db="EMBL/GenBank/DDBJ databases">
        <authorList>
            <person name="Chiriac C."/>
            <person name="Salcher M."/>
            <person name="Ghai R."/>
            <person name="Kavagutti S V."/>
        </authorList>
    </citation>
    <scope>NUCLEOTIDE SEQUENCE</scope>
</reference>
<accession>A0A6J6QPW4</accession>
<organism evidence="1">
    <name type="scientific">freshwater metagenome</name>
    <dbReference type="NCBI Taxonomy" id="449393"/>
    <lineage>
        <taxon>unclassified sequences</taxon>
        <taxon>metagenomes</taxon>
        <taxon>ecological metagenomes</taxon>
    </lineage>
</organism>
<gene>
    <name evidence="1" type="ORF">UFOPK2648_00992</name>
</gene>
<evidence type="ECO:0000313" key="1">
    <source>
        <dbReference type="EMBL" id="CAB4712826.1"/>
    </source>
</evidence>
<name>A0A6J6QPW4_9ZZZZ</name>
<dbReference type="EMBL" id="CAEZYC010000058">
    <property type="protein sequence ID" value="CAB4712826.1"/>
    <property type="molecule type" value="Genomic_DNA"/>
</dbReference>
<proteinExistence type="predicted"/>
<sequence>MSLAPHSPRPVSKLLFRPSTCRRPHGKSGFGISKTLVEFGTSGVSQAVTIGWSLTVYLVVADVSRVAWASEILI</sequence>